<dbReference type="Proteomes" id="UP000661607">
    <property type="component" value="Unassembled WGS sequence"/>
</dbReference>
<dbReference type="EMBL" id="JADBEF010000001">
    <property type="protein sequence ID" value="MBE1560492.1"/>
    <property type="molecule type" value="Genomic_DNA"/>
</dbReference>
<reference evidence="2 3" key="1">
    <citation type="submission" date="2020-10" db="EMBL/GenBank/DDBJ databases">
        <title>Sequencing the genomes of 1000 actinobacteria strains.</title>
        <authorList>
            <person name="Klenk H.-P."/>
        </authorList>
    </citation>
    <scope>NUCLEOTIDE SEQUENCE [LARGE SCALE GENOMIC DNA]</scope>
    <source>
        <strain evidence="2 3">DSM 43748</strain>
    </source>
</reference>
<gene>
    <name evidence="2" type="ORF">H4W81_003271</name>
</gene>
<dbReference type="Pfam" id="PF05988">
    <property type="entry name" value="DUF899"/>
    <property type="match status" value="1"/>
</dbReference>
<evidence type="ECO:0000256" key="1">
    <source>
        <dbReference type="SAM" id="MobiDB-lite"/>
    </source>
</evidence>
<feature type="region of interest" description="Disordered" evidence="1">
    <location>
        <begin position="34"/>
        <end position="54"/>
    </location>
</feature>
<proteinExistence type="predicted"/>
<feature type="region of interest" description="Disordered" evidence="1">
    <location>
        <begin position="177"/>
        <end position="196"/>
    </location>
</feature>
<dbReference type="InterPro" id="IPR010296">
    <property type="entry name" value="DUF899_thioredox"/>
</dbReference>
<name>A0ABR9KEQ3_9ACTN</name>
<keyword evidence="3" id="KW-1185">Reference proteome</keyword>
<dbReference type="RefSeq" id="WP_192775560.1">
    <property type="nucleotide sequence ID" value="NZ_BAAASY010000040.1"/>
</dbReference>
<evidence type="ECO:0000313" key="2">
    <source>
        <dbReference type="EMBL" id="MBE1560492.1"/>
    </source>
</evidence>
<sequence>MSRPGLFESATPEYAKARAELLRDERRLRDLGEQVAARRRALPRGPELDEDPPLAALDASPVRLSGLFGDHPTLLVYNMMFDEDWPEPCPLCSMWVDGLDAVTPHLLERTAVAVMAPAGPARLAEVARRRQWRWVPVYSTQPGDLTDRLGLRAHPGDLEPVVTVYDRSDGRTRISWQGSAMLSDPGDEPYQPSDGGDARGLDLLCATWSLLDLLPQGRGDWYPSRRTR</sequence>
<accession>A0ABR9KEQ3</accession>
<organism evidence="2 3">
    <name type="scientific">Nonomuraea africana</name>
    <dbReference type="NCBI Taxonomy" id="46171"/>
    <lineage>
        <taxon>Bacteria</taxon>
        <taxon>Bacillati</taxon>
        <taxon>Actinomycetota</taxon>
        <taxon>Actinomycetes</taxon>
        <taxon>Streptosporangiales</taxon>
        <taxon>Streptosporangiaceae</taxon>
        <taxon>Nonomuraea</taxon>
    </lineage>
</organism>
<comment type="caution">
    <text evidence="2">The sequence shown here is derived from an EMBL/GenBank/DDBJ whole genome shotgun (WGS) entry which is preliminary data.</text>
</comment>
<evidence type="ECO:0000313" key="3">
    <source>
        <dbReference type="Proteomes" id="UP000661607"/>
    </source>
</evidence>
<protein>
    <submittedName>
        <fullName evidence="2">Dithiol-disulfide oxidoreductase (DUF899 family)</fullName>
    </submittedName>
</protein>